<dbReference type="InterPro" id="IPR011990">
    <property type="entry name" value="TPR-like_helical_dom_sf"/>
</dbReference>
<dbReference type="InterPro" id="IPR016032">
    <property type="entry name" value="Sig_transdc_resp-reg_C-effctor"/>
</dbReference>
<evidence type="ECO:0000259" key="4">
    <source>
        <dbReference type="PROSITE" id="PS51755"/>
    </source>
</evidence>
<evidence type="ECO:0000256" key="1">
    <source>
        <dbReference type="ARBA" id="ARBA00023125"/>
    </source>
</evidence>
<organism evidence="5 6">
    <name type="scientific">Dokdonella koreensis DS-123</name>
    <dbReference type="NCBI Taxonomy" id="1300342"/>
    <lineage>
        <taxon>Bacteria</taxon>
        <taxon>Pseudomonadati</taxon>
        <taxon>Pseudomonadota</taxon>
        <taxon>Gammaproteobacteria</taxon>
        <taxon>Lysobacterales</taxon>
        <taxon>Rhodanobacteraceae</taxon>
        <taxon>Dokdonella</taxon>
    </lineage>
</organism>
<dbReference type="OrthoDB" id="9816555at2"/>
<dbReference type="STRING" id="1300342.I596_3162"/>
<feature type="compositionally biased region" description="Low complexity" evidence="3">
    <location>
        <begin position="113"/>
        <end position="141"/>
    </location>
</feature>
<feature type="region of interest" description="Disordered" evidence="3">
    <location>
        <begin position="111"/>
        <end position="155"/>
    </location>
</feature>
<dbReference type="InterPro" id="IPR001867">
    <property type="entry name" value="OmpR/PhoB-type_DNA-bd"/>
</dbReference>
<gene>
    <name evidence="5" type="ORF">I596_3162</name>
</gene>
<feature type="domain" description="OmpR/PhoB-type" evidence="4">
    <location>
        <begin position="3"/>
        <end position="101"/>
    </location>
</feature>
<accession>A0A167H6C8</accession>
<evidence type="ECO:0000256" key="2">
    <source>
        <dbReference type="PROSITE-ProRule" id="PRU01091"/>
    </source>
</evidence>
<dbReference type="InterPro" id="IPR036388">
    <property type="entry name" value="WH-like_DNA-bd_sf"/>
</dbReference>
<dbReference type="CDD" id="cd00383">
    <property type="entry name" value="trans_reg_C"/>
    <property type="match status" value="1"/>
</dbReference>
<dbReference type="KEGG" id="dko:I596_3162"/>
<dbReference type="Proteomes" id="UP000076830">
    <property type="component" value="Chromosome"/>
</dbReference>
<dbReference type="AlphaFoldDB" id="A0A167H6C8"/>
<dbReference type="EMBL" id="CP015249">
    <property type="protein sequence ID" value="ANB19152.1"/>
    <property type="molecule type" value="Genomic_DNA"/>
</dbReference>
<dbReference type="Gene3D" id="1.10.10.10">
    <property type="entry name" value="Winged helix-like DNA-binding domain superfamily/Winged helix DNA-binding domain"/>
    <property type="match status" value="1"/>
</dbReference>
<dbReference type="GO" id="GO:0003677">
    <property type="term" value="F:DNA binding"/>
    <property type="evidence" value="ECO:0007669"/>
    <property type="project" value="UniProtKB-UniRule"/>
</dbReference>
<dbReference type="Pfam" id="PF00486">
    <property type="entry name" value="Trans_reg_C"/>
    <property type="match status" value="1"/>
</dbReference>
<dbReference type="GO" id="GO:0006355">
    <property type="term" value="P:regulation of DNA-templated transcription"/>
    <property type="evidence" value="ECO:0007669"/>
    <property type="project" value="InterPro"/>
</dbReference>
<evidence type="ECO:0000256" key="3">
    <source>
        <dbReference type="SAM" id="MobiDB-lite"/>
    </source>
</evidence>
<reference evidence="5 6" key="1">
    <citation type="submission" date="2016-04" db="EMBL/GenBank/DDBJ databases">
        <title>Complete genome sequence of Dokdonella koreensis DS-123T.</title>
        <authorList>
            <person name="Kim J.F."/>
            <person name="Lee H."/>
            <person name="Kwak M.-J."/>
        </authorList>
    </citation>
    <scope>NUCLEOTIDE SEQUENCE [LARGE SCALE GENOMIC DNA]</scope>
    <source>
        <strain evidence="5 6">DS-123</strain>
    </source>
</reference>
<proteinExistence type="predicted"/>
<dbReference type="RefSeq" id="WP_067649606.1">
    <property type="nucleotide sequence ID" value="NZ_CP015249.1"/>
</dbReference>
<name>A0A167H6C8_9GAMM</name>
<dbReference type="Gene3D" id="1.25.40.10">
    <property type="entry name" value="Tetratricopeptide repeat domain"/>
    <property type="match status" value="1"/>
</dbReference>
<evidence type="ECO:0000313" key="5">
    <source>
        <dbReference type="EMBL" id="ANB19152.1"/>
    </source>
</evidence>
<keyword evidence="1 2" id="KW-0238">DNA-binding</keyword>
<dbReference type="GO" id="GO:0000160">
    <property type="term" value="P:phosphorelay signal transduction system"/>
    <property type="evidence" value="ECO:0007669"/>
    <property type="project" value="InterPro"/>
</dbReference>
<dbReference type="PROSITE" id="PS51755">
    <property type="entry name" value="OMPR_PHOB"/>
    <property type="match status" value="1"/>
</dbReference>
<sequence>MDTGFFQFGDCLLDRDARELRRAGELLVLPPKVFDCLVYLIAHRDRAIGRDELIAAVWGRADVTDTLLGQTVLKARRAVGDSGNDQNAIRTVPRFGYRWIADVQCVPPPAVGTATSTAADQTPAPAPTAAAPAAGATVPQAPTIPSPRPQHGQRPSWRVPAVAAVLLLGIVVLWGVLAPTPRSDDPAPERPAQAKVMQPAGTDIIAVLPAQTDTDPDGSWLRLGLMDLVATRLRSGGLAVVPSDNVIHLARSGMHPQEAAHAVRQASGATRLVLPSVRRAGDTWVVRLELQDVAGAPLEVQSQAAEAAAAGREATDVLLGRLGKTAAASVVELSASEILQRAEAALLTDDLDQARRLLESAPPELRNTPALRLRLAQIDFRAGRLAEAMQRLGPLLAETPAETDPVLRARIQIAIGAVAVRQDAPVRALAAFDEAVRLLEIRQEPAALGQAYTGRAAALAESRRLDEASADFSRARIVLELAGDALALARVEANEGVLDNLRNRPAEALPILERAAQRFEQFGALNELSTVQSNQIDALLALLRPVEALAISDRAWSLLGRLENPLARRSMRLQRARTLMAIGRLTEARALLDGILHDPDLKQEASMAGRTLLAAALLEAAEDRLPAAAAYAQRAATDEAPVNYDRERAQAWLLWIRVLRAERRTEEADAQTSVLAAWAARADNPAANVFAGLALAEQAAQATTGAAANAAYEQVLLGADRLGVPMLVAEAVTAYGNHLIGQDDLERASAVVGQVARWADADFDCALVLVRLYRALGQHDAWQGALTRARSLSGERALPDILATPPGAGVADAGRKLFF</sequence>
<keyword evidence="6" id="KW-1185">Reference proteome</keyword>
<dbReference type="SMART" id="SM00862">
    <property type="entry name" value="Trans_reg_C"/>
    <property type="match status" value="1"/>
</dbReference>
<feature type="DNA-binding region" description="OmpR/PhoB-type" evidence="2">
    <location>
        <begin position="3"/>
        <end position="101"/>
    </location>
</feature>
<evidence type="ECO:0000313" key="6">
    <source>
        <dbReference type="Proteomes" id="UP000076830"/>
    </source>
</evidence>
<protein>
    <submittedName>
        <fullName evidence="5">Transcriptional regulator domain protein</fullName>
    </submittedName>
</protein>
<dbReference type="SUPFAM" id="SSF48452">
    <property type="entry name" value="TPR-like"/>
    <property type="match status" value="2"/>
</dbReference>
<dbReference type="SUPFAM" id="SSF46894">
    <property type="entry name" value="C-terminal effector domain of the bipartite response regulators"/>
    <property type="match status" value="1"/>
</dbReference>